<name>A0AC61DEU5_9FIRM</name>
<keyword evidence="2" id="KW-1185">Reference proteome</keyword>
<proteinExistence type="predicted"/>
<organism evidence="1 2">
    <name type="scientific">Sporanaerobium hydrogeniformans</name>
    <dbReference type="NCBI Taxonomy" id="3072179"/>
    <lineage>
        <taxon>Bacteria</taxon>
        <taxon>Bacillati</taxon>
        <taxon>Bacillota</taxon>
        <taxon>Clostridia</taxon>
        <taxon>Lachnospirales</taxon>
        <taxon>Lachnospiraceae</taxon>
        <taxon>Sporanaerobium</taxon>
    </lineage>
</organism>
<evidence type="ECO:0000313" key="2">
    <source>
        <dbReference type="Proteomes" id="UP000224460"/>
    </source>
</evidence>
<comment type="caution">
    <text evidence="1">The sequence shown here is derived from an EMBL/GenBank/DDBJ whole genome shotgun (WGS) entry which is preliminary data.</text>
</comment>
<reference evidence="1" key="1">
    <citation type="submission" date="2017-10" db="EMBL/GenBank/DDBJ databases">
        <title>Genome sequence of cellulolytic Lachnospiraceae bacterium XHS1971 isolated from hotspring sediment.</title>
        <authorList>
            <person name="Vasudevan G."/>
            <person name="Joshi A.J."/>
            <person name="Hivarkar S."/>
            <person name="Lanjekar V.B."/>
            <person name="Dhakephalkar P.K."/>
            <person name="Dagar S."/>
        </authorList>
    </citation>
    <scope>NUCLEOTIDE SEQUENCE</scope>
    <source>
        <strain evidence="1">XHS1971</strain>
    </source>
</reference>
<dbReference type="EMBL" id="PEDL01000003">
    <property type="protein sequence ID" value="PHV71425.1"/>
    <property type="molecule type" value="Genomic_DNA"/>
</dbReference>
<evidence type="ECO:0000313" key="1">
    <source>
        <dbReference type="EMBL" id="PHV71425.1"/>
    </source>
</evidence>
<protein>
    <submittedName>
        <fullName evidence="1">Uncharacterized protein</fullName>
    </submittedName>
</protein>
<dbReference type="Proteomes" id="UP000224460">
    <property type="component" value="Unassembled WGS sequence"/>
</dbReference>
<gene>
    <name evidence="1" type="ORF">CS063_05085</name>
</gene>
<sequence>MDFMLFYKEDEGESSMVYKKGLKVLIFIITFLMLCLECRTIYGSKWENSSLTKRNKDAKIEESITVYMGNMETEALEYEKAVLSYTNGENIKGWNEIFAYYKIHNRELIPPISNEAKLLDMRVDKEKNQVTIDMSNNYAQMNWGHMGEYLALKSLAYTIGHYYGIGKICITLEGQPYVSGHYFFTTEDVWIVEDLNKVGE</sequence>
<accession>A0AC61DEU5</accession>